<dbReference type="GO" id="GO:0045735">
    <property type="term" value="F:nutrient reservoir activity"/>
    <property type="evidence" value="ECO:0007669"/>
    <property type="project" value="UniProtKB-KW"/>
</dbReference>
<dbReference type="PRINTS" id="PR00439">
    <property type="entry name" value="11SGLOBULIN"/>
</dbReference>
<organism evidence="8 9">
    <name type="scientific">Beta vulgaris subsp. vulgaris</name>
    <name type="common">Beet</name>
    <dbReference type="NCBI Taxonomy" id="3555"/>
    <lineage>
        <taxon>Eukaryota</taxon>
        <taxon>Viridiplantae</taxon>
        <taxon>Streptophyta</taxon>
        <taxon>Embryophyta</taxon>
        <taxon>Tracheophyta</taxon>
        <taxon>Spermatophyta</taxon>
        <taxon>Magnoliopsida</taxon>
        <taxon>eudicotyledons</taxon>
        <taxon>Gunneridae</taxon>
        <taxon>Pentapetalae</taxon>
        <taxon>Caryophyllales</taxon>
        <taxon>Chenopodiaceae</taxon>
        <taxon>Betoideae</taxon>
        <taxon>Beta</taxon>
    </lineage>
</organism>
<reference evidence="8 9" key="1">
    <citation type="journal article" date="2014" name="Nature">
        <title>The genome of the recently domesticated crop plant sugar beet (Beta vulgaris).</title>
        <authorList>
            <person name="Dohm J.C."/>
            <person name="Minoche A.E."/>
            <person name="Holtgrawe D."/>
            <person name="Capella-Gutierrez S."/>
            <person name="Zakrzewski F."/>
            <person name="Tafer H."/>
            <person name="Rupp O."/>
            <person name="Sorensen T.R."/>
            <person name="Stracke R."/>
            <person name="Reinhardt R."/>
            <person name="Goesmann A."/>
            <person name="Kraft T."/>
            <person name="Schulz B."/>
            <person name="Stadler P.F."/>
            <person name="Schmidt T."/>
            <person name="Gabaldon T."/>
            <person name="Lehrach H."/>
            <person name="Weisshaar B."/>
            <person name="Himmelbauer H."/>
        </authorList>
    </citation>
    <scope>NUCLEOTIDE SEQUENCE [LARGE SCALE GENOMIC DNA]</scope>
    <source>
        <tissue evidence="8">Taproot</tissue>
    </source>
</reference>
<evidence type="ECO:0000256" key="1">
    <source>
        <dbReference type="ARBA" id="ARBA00007178"/>
    </source>
</evidence>
<gene>
    <name evidence="8" type="ORF">BVRB_4g083520</name>
</gene>
<keyword evidence="5 6" id="KW-1015">Disulfide bond</keyword>
<evidence type="ECO:0000256" key="6">
    <source>
        <dbReference type="RuleBase" id="RU003681"/>
    </source>
</evidence>
<dbReference type="PANTHER" id="PTHR31189:SF35">
    <property type="entry name" value="12S SEED STORAGE PROTEIN CRB"/>
    <property type="match status" value="1"/>
</dbReference>
<evidence type="ECO:0000313" key="9">
    <source>
        <dbReference type="Proteomes" id="UP000035740"/>
    </source>
</evidence>
<name>A0A0J8FC91_BETVV</name>
<dbReference type="SMART" id="SM00835">
    <property type="entry name" value="Cupin_1"/>
    <property type="match status" value="2"/>
</dbReference>
<evidence type="ECO:0000313" key="8">
    <source>
        <dbReference type="EMBL" id="KMT13446.1"/>
    </source>
</evidence>
<dbReference type="InterPro" id="IPR011051">
    <property type="entry name" value="RmlC_Cupin_sf"/>
</dbReference>
<keyword evidence="9" id="KW-1185">Reference proteome</keyword>
<dbReference type="Gramene" id="KMT13446">
    <property type="protein sequence ID" value="KMT13446"/>
    <property type="gene ID" value="BVRB_4g083520"/>
</dbReference>
<dbReference type="InterPro" id="IPR006044">
    <property type="entry name" value="11S_seedstore_pln"/>
</dbReference>
<feature type="signal peptide" evidence="6">
    <location>
        <begin position="1"/>
        <end position="27"/>
    </location>
</feature>
<dbReference type="InterPro" id="IPR050253">
    <property type="entry name" value="Seed_Storage-Functional"/>
</dbReference>
<keyword evidence="4 6" id="KW-0708">Seed storage protein</keyword>
<feature type="domain" description="Cupin type-1" evidence="7">
    <location>
        <begin position="318"/>
        <end position="470"/>
    </location>
</feature>
<evidence type="ECO:0000256" key="5">
    <source>
        <dbReference type="ARBA" id="ARBA00023157"/>
    </source>
</evidence>
<dbReference type="InterPro" id="IPR014710">
    <property type="entry name" value="RmlC-like_jellyroll"/>
</dbReference>
<sequence>MAKYRNCSLLLLTFGLCFLAISQRSEGYRLRSRSERSIQTVEGRERCEIRSLNAREPNHRVQHEAGVTEMWEQDNEQMQCANVAAARHIIEPNGLYLPNFHNAPMLAYIVQGNGILGTIMPGCPETYESFQQEGRRILGRRGRTERGQTMDDQHQKLHFFRQGDILALPAGVAHWWYNDGDANIVMVVMHDIGSHLNQLDQHLRKFYLAGNPGAQAQHTVSLRERRLAHNIGSNIFKGFDVELLAESFGVSLDTARQLQCENDRRGSIVRVYEGLGVVRPPRTIRGRWIVNNSTTSTDNNEMMENGLEETFCSMRIRENIEDPERADVYTAVGGRISTITSFDLPILQHIKLSAKRGYLYRNAMIAPQWNMNSHEIIYCIRGRARVQVVGSSSHNSRPLFDGELQEGQLLVIPQNFASLAMAGEEGFEWITFMTSENAVSSSLSGRAAVMTALPEEVIMNMYMISRQDARRLKYNRREMTILSPRSTTRGIRAAA</sequence>
<dbReference type="SUPFAM" id="SSF51182">
    <property type="entry name" value="RmlC-like cupins"/>
    <property type="match status" value="1"/>
</dbReference>
<dbReference type="Gene3D" id="2.60.120.10">
    <property type="entry name" value="Jelly Rolls"/>
    <property type="match status" value="2"/>
</dbReference>
<evidence type="ECO:0000256" key="3">
    <source>
        <dbReference type="ARBA" id="ARBA00022761"/>
    </source>
</evidence>
<dbReference type="Proteomes" id="UP000035740">
    <property type="component" value="Chromosome 4"/>
</dbReference>
<feature type="domain" description="Cupin type-1" evidence="7">
    <location>
        <begin position="52"/>
        <end position="256"/>
    </location>
</feature>
<dbReference type="EMBL" id="KQ090073">
    <property type="protein sequence ID" value="KMT13446.1"/>
    <property type="molecule type" value="Genomic_DNA"/>
</dbReference>
<dbReference type="InterPro" id="IPR006045">
    <property type="entry name" value="Cupin_1"/>
</dbReference>
<dbReference type="CDD" id="cd02242">
    <property type="entry name" value="cupin_11S_legumin_N"/>
    <property type="match status" value="1"/>
</dbReference>
<dbReference type="Pfam" id="PF00190">
    <property type="entry name" value="Cupin_1"/>
    <property type="match status" value="2"/>
</dbReference>
<comment type="similarity">
    <text evidence="1 6">Belongs to the 11S seed storage protein (globulins) family.</text>
</comment>
<dbReference type="GO" id="GO:0048316">
    <property type="term" value="P:seed development"/>
    <property type="evidence" value="ECO:0007669"/>
    <property type="project" value="UniProtKB-ARBA"/>
</dbReference>
<dbReference type="InterPro" id="IPR022379">
    <property type="entry name" value="11S_seedstore_CS"/>
</dbReference>
<dbReference type="PROSITE" id="PS00305">
    <property type="entry name" value="11S_SEED_STORAGE"/>
    <property type="match status" value="1"/>
</dbReference>
<dbReference type="KEGG" id="bvg:104891105"/>
<proteinExistence type="inferred from homology"/>
<feature type="chain" id="PRO_5007746444" description="Cupin type-1 domain-containing protein" evidence="6">
    <location>
        <begin position="28"/>
        <end position="495"/>
    </location>
</feature>
<dbReference type="PANTHER" id="PTHR31189">
    <property type="entry name" value="OS03G0336100 PROTEIN-RELATED"/>
    <property type="match status" value="1"/>
</dbReference>
<dbReference type="OrthoDB" id="2016041at2759"/>
<keyword evidence="2 6" id="KW-0732">Signal</keyword>
<evidence type="ECO:0000256" key="2">
    <source>
        <dbReference type="ARBA" id="ARBA00022729"/>
    </source>
</evidence>
<evidence type="ECO:0000259" key="7">
    <source>
        <dbReference type="SMART" id="SM00835"/>
    </source>
</evidence>
<dbReference type="CDD" id="cd02243">
    <property type="entry name" value="cupin_11S_legumin_C"/>
    <property type="match status" value="1"/>
</dbReference>
<dbReference type="AlphaFoldDB" id="A0A0J8FC91"/>
<keyword evidence="3 6" id="KW-0758">Storage protein</keyword>
<protein>
    <recommendedName>
        <fullName evidence="7">Cupin type-1 domain-containing protein</fullName>
    </recommendedName>
</protein>
<dbReference type="OMA" id="MHQKLEN"/>
<comment type="function">
    <text evidence="6">Seed storage protein.</text>
</comment>
<dbReference type="eggNOG" id="ENOG502QU1J">
    <property type="taxonomic scope" value="Eukaryota"/>
</dbReference>
<evidence type="ECO:0000256" key="4">
    <source>
        <dbReference type="ARBA" id="ARBA00023129"/>
    </source>
</evidence>
<accession>A0A0J8FC91</accession>
<dbReference type="FunFam" id="2.60.120.10:FF:000073">
    <property type="entry name" value="Glycinin G1"/>
    <property type="match status" value="1"/>
</dbReference>
<comment type="subunit">
    <text evidence="6">Hexamer; each subunit is composed of an acidic and a basic chain derived from a single precursor and linked by a disulfide bond.</text>
</comment>